<evidence type="ECO:0000256" key="2">
    <source>
        <dbReference type="ARBA" id="ARBA00022737"/>
    </source>
</evidence>
<organism evidence="7 8">
    <name type="scientific">Loxostege sticticalis</name>
    <name type="common">Beet webworm moth</name>
    <dbReference type="NCBI Taxonomy" id="481309"/>
    <lineage>
        <taxon>Eukaryota</taxon>
        <taxon>Metazoa</taxon>
        <taxon>Ecdysozoa</taxon>
        <taxon>Arthropoda</taxon>
        <taxon>Hexapoda</taxon>
        <taxon>Insecta</taxon>
        <taxon>Pterygota</taxon>
        <taxon>Neoptera</taxon>
        <taxon>Endopterygota</taxon>
        <taxon>Lepidoptera</taxon>
        <taxon>Glossata</taxon>
        <taxon>Ditrysia</taxon>
        <taxon>Pyraloidea</taxon>
        <taxon>Crambidae</taxon>
        <taxon>Pyraustinae</taxon>
        <taxon>Loxostege</taxon>
    </lineage>
</organism>
<evidence type="ECO:0000256" key="1">
    <source>
        <dbReference type="ARBA" id="ARBA00022723"/>
    </source>
</evidence>
<dbReference type="PROSITE" id="PS50157">
    <property type="entry name" value="ZINC_FINGER_C2H2_2"/>
    <property type="match status" value="1"/>
</dbReference>
<gene>
    <name evidence="7" type="ORF">ABMA28_012478</name>
</gene>
<keyword evidence="4" id="KW-0862">Zinc</keyword>
<keyword evidence="2" id="KW-0677">Repeat</keyword>
<dbReference type="InterPro" id="IPR013087">
    <property type="entry name" value="Znf_C2H2_type"/>
</dbReference>
<dbReference type="GO" id="GO:0005634">
    <property type="term" value="C:nucleus"/>
    <property type="evidence" value="ECO:0007669"/>
    <property type="project" value="UniProtKB-ARBA"/>
</dbReference>
<keyword evidence="1" id="KW-0479">Metal-binding</keyword>
<evidence type="ECO:0000259" key="6">
    <source>
        <dbReference type="PROSITE" id="PS50157"/>
    </source>
</evidence>
<dbReference type="Gene3D" id="3.30.160.60">
    <property type="entry name" value="Classic Zinc Finger"/>
    <property type="match status" value="2"/>
</dbReference>
<reference evidence="7 8" key="1">
    <citation type="submission" date="2024-06" db="EMBL/GenBank/DDBJ databases">
        <title>A chromosome-level genome assembly of beet webworm, Loxostege sticticalis.</title>
        <authorList>
            <person name="Zhang Y."/>
        </authorList>
    </citation>
    <scope>NUCLEOTIDE SEQUENCE [LARGE SCALE GENOMIC DNA]</scope>
    <source>
        <strain evidence="7">AQ028</strain>
        <tissue evidence="7">Male pupae</tissue>
    </source>
</reference>
<evidence type="ECO:0000313" key="7">
    <source>
        <dbReference type="EMBL" id="KAL0808800.1"/>
    </source>
</evidence>
<accession>A0ABD0S3Z1</accession>
<name>A0ABD0S3Z1_LOXSC</name>
<comment type="caution">
    <text evidence="7">The sequence shown here is derived from an EMBL/GenBank/DDBJ whole genome shotgun (WGS) entry which is preliminary data.</text>
</comment>
<dbReference type="AlphaFoldDB" id="A0ABD0S3Z1"/>
<sequence length="269" mass="32427">MPRAKKNNKNSVLDPLSSLNKYFICNCCEKKFKWKNILRKHVTECEEKHRLRLKKLTCRWCNVVFKNLANLASHAQKLHNDNLYTVSDKEKPEKCNVCFKTFTHMFQLRTHIRRYHFNLKAKIPYCYQKKVNQVWFERVRNSNNVMEIRKKGPNTLVMRKLDDNTAIKVAEQETEEIDLTKVYPTDTRQDVVKCKLCSKKYKKRNLKKHMEEVHYNKRKYDCNNCKTKFKRLYQFLKHRCQRIRKIRGVKQISNDIIISSYESLAVVKT</sequence>
<dbReference type="InterPro" id="IPR050329">
    <property type="entry name" value="GLI_C2H2-zinc-finger"/>
</dbReference>
<dbReference type="GO" id="GO:0000981">
    <property type="term" value="F:DNA-binding transcription factor activity, RNA polymerase II-specific"/>
    <property type="evidence" value="ECO:0007669"/>
    <property type="project" value="UniProtKB-ARBA"/>
</dbReference>
<dbReference type="InterPro" id="IPR036236">
    <property type="entry name" value="Znf_C2H2_sf"/>
</dbReference>
<dbReference type="GO" id="GO:0045944">
    <property type="term" value="P:positive regulation of transcription by RNA polymerase II"/>
    <property type="evidence" value="ECO:0007669"/>
    <property type="project" value="UniProtKB-ARBA"/>
</dbReference>
<feature type="domain" description="C2H2-type" evidence="6">
    <location>
        <begin position="93"/>
        <end position="121"/>
    </location>
</feature>
<dbReference type="GO" id="GO:0000976">
    <property type="term" value="F:transcription cis-regulatory region binding"/>
    <property type="evidence" value="ECO:0007669"/>
    <property type="project" value="UniProtKB-ARBA"/>
</dbReference>
<dbReference type="PANTHER" id="PTHR19818:SF139">
    <property type="entry name" value="PAIR-RULE PROTEIN ODD-PAIRED"/>
    <property type="match status" value="1"/>
</dbReference>
<dbReference type="GO" id="GO:0008270">
    <property type="term" value="F:zinc ion binding"/>
    <property type="evidence" value="ECO:0007669"/>
    <property type="project" value="UniProtKB-KW"/>
</dbReference>
<evidence type="ECO:0000256" key="4">
    <source>
        <dbReference type="ARBA" id="ARBA00022833"/>
    </source>
</evidence>
<keyword evidence="3 5" id="KW-0863">Zinc-finger</keyword>
<evidence type="ECO:0000313" key="8">
    <source>
        <dbReference type="Proteomes" id="UP001549921"/>
    </source>
</evidence>
<dbReference type="Pfam" id="PF00096">
    <property type="entry name" value="zf-C2H2"/>
    <property type="match status" value="2"/>
</dbReference>
<dbReference type="SMART" id="SM00355">
    <property type="entry name" value="ZnF_C2H2"/>
    <property type="match status" value="4"/>
</dbReference>
<evidence type="ECO:0000256" key="5">
    <source>
        <dbReference type="PROSITE-ProRule" id="PRU00042"/>
    </source>
</evidence>
<dbReference type="SUPFAM" id="SSF57667">
    <property type="entry name" value="beta-beta-alpha zinc fingers"/>
    <property type="match status" value="1"/>
</dbReference>
<dbReference type="EMBL" id="JBEDNZ010000030">
    <property type="protein sequence ID" value="KAL0808800.1"/>
    <property type="molecule type" value="Genomic_DNA"/>
</dbReference>
<protein>
    <recommendedName>
        <fullName evidence="6">C2H2-type domain-containing protein</fullName>
    </recommendedName>
</protein>
<dbReference type="PROSITE" id="PS00028">
    <property type="entry name" value="ZINC_FINGER_C2H2_1"/>
    <property type="match status" value="2"/>
</dbReference>
<dbReference type="Proteomes" id="UP001549921">
    <property type="component" value="Unassembled WGS sequence"/>
</dbReference>
<proteinExistence type="predicted"/>
<evidence type="ECO:0000256" key="3">
    <source>
        <dbReference type="ARBA" id="ARBA00022771"/>
    </source>
</evidence>
<dbReference type="PANTHER" id="PTHR19818">
    <property type="entry name" value="ZINC FINGER PROTEIN ZIC AND GLI"/>
    <property type="match status" value="1"/>
</dbReference>